<evidence type="ECO:0000313" key="2">
    <source>
        <dbReference type="Proteomes" id="UP001162992"/>
    </source>
</evidence>
<dbReference type="EMBL" id="CM055095">
    <property type="protein sequence ID" value="KAJ7559498.1"/>
    <property type="molecule type" value="Genomic_DNA"/>
</dbReference>
<sequence length="800" mass="88793">MEMSDVTEVDHQGRMWMLEQQLDKPLGVEAGRVRSMATPKVSSVAATLKLAFFSLGVVYGDLGTSPLYVFKSTFPDGISHPEDVLGALSLIVYTITLIPLIKYVFIALRAHDSGEGGTFALYSLICRHAKVNALPNQHPTDEQLTTYSRRTMAEKSRAAKIKKVLEKNTAVQKILMLLVLLGTGMVIGDGILTPAISVLSSMNGLKVVHPSLSQGVRVLLASIILVILFSMQRFGTGRVAYFFAPVILLWFLTIGCLGLYNIIKHQPTIFRALSPVHIYRFLRRKHSKGWIALGGIVLSITGAEALFADLAHFSVASIQAAFALIVFPCLISAYIGQAAFLMKFPDQVDETFFNSIPGPVFWPTFVLSSVSAIIASQATISATFSIIKQLVALGFFPPVKIVHTSKWILGQIYIPDINWILMVLCLLITAGFRETTQIGNAYGIAVIGVMLVTTLLLTLIMLFIWQTKLALVVLFLTVFGSVELVYFSSVLFKVKSGGWVPLAITTILVTVMYVWHYGSVKKYDFEMQNKVSLGWIMGLGPSLGLVRVPGIGLFYTDLAHGVPSIFSRFITHLPAFHRVLVFVCVKYLPVRIVPQDERFLFRWIGPKSYMMFRCAVRYGYRDLHRKDDNFEQLLIESLSAFIRSESLEDVQGQPTYMSSSEGALSISGAVHFQMGPPSLGQLPSLRASHMLMASTSENSLLSEMSHEIIRSHENEISQASMPSTEDILTEDYLELLMEAKEQGIVHIIGNTLIVARDGSSFLKRLTINYAHAWLRNLSRDSALYHIPHESLFSVGMLYKV</sequence>
<proteinExistence type="predicted"/>
<reference evidence="2" key="1">
    <citation type="journal article" date="2024" name="Proc. Natl. Acad. Sci. U.S.A.">
        <title>Extraordinary preservation of gene collinearity over three hundred million years revealed in homosporous lycophytes.</title>
        <authorList>
            <person name="Li C."/>
            <person name="Wickell D."/>
            <person name="Kuo L.Y."/>
            <person name="Chen X."/>
            <person name="Nie B."/>
            <person name="Liao X."/>
            <person name="Peng D."/>
            <person name="Ji J."/>
            <person name="Jenkins J."/>
            <person name="Williams M."/>
            <person name="Shu S."/>
            <person name="Plott C."/>
            <person name="Barry K."/>
            <person name="Rajasekar S."/>
            <person name="Grimwood J."/>
            <person name="Han X."/>
            <person name="Sun S."/>
            <person name="Hou Z."/>
            <person name="He W."/>
            <person name="Dai G."/>
            <person name="Sun C."/>
            <person name="Schmutz J."/>
            <person name="Leebens-Mack J.H."/>
            <person name="Li F.W."/>
            <person name="Wang L."/>
        </authorList>
    </citation>
    <scope>NUCLEOTIDE SEQUENCE [LARGE SCALE GENOMIC DNA]</scope>
    <source>
        <strain evidence="2">cv. PW_Plant_1</strain>
    </source>
</reference>
<organism evidence="1 2">
    <name type="scientific">Diphasiastrum complanatum</name>
    <name type="common">Issler's clubmoss</name>
    <name type="synonym">Lycopodium complanatum</name>
    <dbReference type="NCBI Taxonomy" id="34168"/>
    <lineage>
        <taxon>Eukaryota</taxon>
        <taxon>Viridiplantae</taxon>
        <taxon>Streptophyta</taxon>
        <taxon>Embryophyta</taxon>
        <taxon>Tracheophyta</taxon>
        <taxon>Lycopodiopsida</taxon>
        <taxon>Lycopodiales</taxon>
        <taxon>Lycopodiaceae</taxon>
        <taxon>Lycopodioideae</taxon>
        <taxon>Diphasiastrum</taxon>
    </lineage>
</organism>
<protein>
    <submittedName>
        <fullName evidence="1">Uncharacterized protein</fullName>
    </submittedName>
</protein>
<evidence type="ECO:0000313" key="1">
    <source>
        <dbReference type="EMBL" id="KAJ7559498.1"/>
    </source>
</evidence>
<accession>A0ACC2DYT0</accession>
<gene>
    <name evidence="1" type="ORF">O6H91_04G088000</name>
</gene>
<dbReference type="Proteomes" id="UP001162992">
    <property type="component" value="Chromosome 4"/>
</dbReference>
<comment type="caution">
    <text evidence="1">The sequence shown here is derived from an EMBL/GenBank/DDBJ whole genome shotgun (WGS) entry which is preliminary data.</text>
</comment>
<keyword evidence="2" id="KW-1185">Reference proteome</keyword>
<name>A0ACC2DYT0_DIPCM</name>